<organism evidence="2 3">
    <name type="scientific">Microlunatus parietis</name>
    <dbReference type="NCBI Taxonomy" id="682979"/>
    <lineage>
        <taxon>Bacteria</taxon>
        <taxon>Bacillati</taxon>
        <taxon>Actinomycetota</taxon>
        <taxon>Actinomycetes</taxon>
        <taxon>Propionibacteriales</taxon>
        <taxon>Propionibacteriaceae</taxon>
        <taxon>Microlunatus</taxon>
    </lineage>
</organism>
<dbReference type="Gene3D" id="3.30.110.90">
    <property type="entry name" value="Amidohydrolase"/>
    <property type="match status" value="1"/>
</dbReference>
<dbReference type="GO" id="GO:0016810">
    <property type="term" value="F:hydrolase activity, acting on carbon-nitrogen (but not peptide) bonds"/>
    <property type="evidence" value="ECO:0007669"/>
    <property type="project" value="InterPro"/>
</dbReference>
<keyword evidence="3" id="KW-1185">Reference proteome</keyword>
<accession>A0A7Y9LFE2</accession>
<sequence length="46" mass="4628">MTAATRTNAAILGLDHVTGSIEAGKCADLVVLDANPLDGFGPSSTR</sequence>
<dbReference type="InterPro" id="IPR011059">
    <property type="entry name" value="Metal-dep_hydrolase_composite"/>
</dbReference>
<gene>
    <name evidence="2" type="ORF">BKA15_006087</name>
</gene>
<dbReference type="SUPFAM" id="SSF51338">
    <property type="entry name" value="Composite domain of metallo-dependent hydrolases"/>
    <property type="match status" value="1"/>
</dbReference>
<dbReference type="Pfam" id="PF07969">
    <property type="entry name" value="Amidohydro_3"/>
    <property type="match status" value="1"/>
</dbReference>
<dbReference type="Proteomes" id="UP000569914">
    <property type="component" value="Unassembled WGS sequence"/>
</dbReference>
<keyword evidence="2" id="KW-0378">Hydrolase</keyword>
<name>A0A7Y9LFE2_9ACTN</name>
<evidence type="ECO:0000313" key="3">
    <source>
        <dbReference type="Proteomes" id="UP000569914"/>
    </source>
</evidence>
<dbReference type="AlphaFoldDB" id="A0A7Y9LFE2"/>
<evidence type="ECO:0000313" key="2">
    <source>
        <dbReference type="EMBL" id="NYE74758.1"/>
    </source>
</evidence>
<proteinExistence type="predicted"/>
<dbReference type="InterPro" id="IPR013108">
    <property type="entry name" value="Amidohydro_3"/>
</dbReference>
<reference evidence="2 3" key="1">
    <citation type="submission" date="2020-07" db="EMBL/GenBank/DDBJ databases">
        <title>Sequencing the genomes of 1000 actinobacteria strains.</title>
        <authorList>
            <person name="Klenk H.-P."/>
        </authorList>
    </citation>
    <scope>NUCLEOTIDE SEQUENCE [LARGE SCALE GENOMIC DNA]</scope>
    <source>
        <strain evidence="2 3">DSM 22083</strain>
    </source>
</reference>
<evidence type="ECO:0000259" key="1">
    <source>
        <dbReference type="Pfam" id="PF07969"/>
    </source>
</evidence>
<dbReference type="RefSeq" id="WP_246322452.1">
    <property type="nucleotide sequence ID" value="NZ_JACCBU010000001.1"/>
</dbReference>
<dbReference type="EMBL" id="JACCBU010000001">
    <property type="protein sequence ID" value="NYE74758.1"/>
    <property type="molecule type" value="Genomic_DNA"/>
</dbReference>
<dbReference type="Gene3D" id="2.30.40.10">
    <property type="entry name" value="Urease, subunit C, domain 1"/>
    <property type="match status" value="1"/>
</dbReference>
<protein>
    <submittedName>
        <fullName evidence="2">Imidazolonepropionase-like amidohydrolase</fullName>
    </submittedName>
</protein>
<comment type="caution">
    <text evidence="2">The sequence shown here is derived from an EMBL/GenBank/DDBJ whole genome shotgun (WGS) entry which is preliminary data.</text>
</comment>
<feature type="domain" description="Amidohydrolase 3" evidence="1">
    <location>
        <begin position="3"/>
        <end position="38"/>
    </location>
</feature>